<evidence type="ECO:0000313" key="3">
    <source>
        <dbReference type="Proteomes" id="UP000499080"/>
    </source>
</evidence>
<evidence type="ECO:0000256" key="1">
    <source>
        <dbReference type="SAM" id="SignalP"/>
    </source>
</evidence>
<organism evidence="2 3">
    <name type="scientific">Araneus ventricosus</name>
    <name type="common">Orbweaver spider</name>
    <name type="synonym">Epeira ventricosa</name>
    <dbReference type="NCBI Taxonomy" id="182803"/>
    <lineage>
        <taxon>Eukaryota</taxon>
        <taxon>Metazoa</taxon>
        <taxon>Ecdysozoa</taxon>
        <taxon>Arthropoda</taxon>
        <taxon>Chelicerata</taxon>
        <taxon>Arachnida</taxon>
        <taxon>Araneae</taxon>
        <taxon>Araneomorphae</taxon>
        <taxon>Entelegynae</taxon>
        <taxon>Araneoidea</taxon>
        <taxon>Araneidae</taxon>
        <taxon>Araneus</taxon>
    </lineage>
</organism>
<feature type="chain" id="PRO_5021246744" evidence="1">
    <location>
        <begin position="23"/>
        <end position="93"/>
    </location>
</feature>
<accession>A0A4Y2KF38</accession>
<gene>
    <name evidence="2" type="ORF">AVEN_61443_1</name>
</gene>
<feature type="signal peptide" evidence="1">
    <location>
        <begin position="1"/>
        <end position="22"/>
    </location>
</feature>
<dbReference type="Proteomes" id="UP000499080">
    <property type="component" value="Unassembled WGS sequence"/>
</dbReference>
<sequence length="93" mass="10692">MVILHICLCGLLFLKLKSMLKSRRFKTIEKIEENSPQELLEVPRKEPYQQMKAFNLLTVYEEIFHLPDLAFPFGDESLALLGRGVQLSGSKPD</sequence>
<protein>
    <submittedName>
        <fullName evidence="2">Uncharacterized protein</fullName>
    </submittedName>
</protein>
<proteinExistence type="predicted"/>
<comment type="caution">
    <text evidence="2">The sequence shown here is derived from an EMBL/GenBank/DDBJ whole genome shotgun (WGS) entry which is preliminary data.</text>
</comment>
<keyword evidence="3" id="KW-1185">Reference proteome</keyword>
<dbReference type="EMBL" id="BGPR01004525">
    <property type="protein sequence ID" value="GBN00532.1"/>
    <property type="molecule type" value="Genomic_DNA"/>
</dbReference>
<reference evidence="2 3" key="1">
    <citation type="journal article" date="2019" name="Sci. Rep.">
        <title>Orb-weaving spider Araneus ventricosus genome elucidates the spidroin gene catalogue.</title>
        <authorList>
            <person name="Kono N."/>
            <person name="Nakamura H."/>
            <person name="Ohtoshi R."/>
            <person name="Moran D.A.P."/>
            <person name="Shinohara A."/>
            <person name="Yoshida Y."/>
            <person name="Fujiwara M."/>
            <person name="Mori M."/>
            <person name="Tomita M."/>
            <person name="Arakawa K."/>
        </authorList>
    </citation>
    <scope>NUCLEOTIDE SEQUENCE [LARGE SCALE GENOMIC DNA]</scope>
</reference>
<keyword evidence="1" id="KW-0732">Signal</keyword>
<dbReference type="AlphaFoldDB" id="A0A4Y2KF38"/>
<name>A0A4Y2KF38_ARAVE</name>
<evidence type="ECO:0000313" key="2">
    <source>
        <dbReference type="EMBL" id="GBN00532.1"/>
    </source>
</evidence>